<dbReference type="Proteomes" id="UP001212152">
    <property type="component" value="Unassembled WGS sequence"/>
</dbReference>
<keyword evidence="3" id="KW-0804">Transcription</keyword>
<gene>
    <name evidence="7" type="primary">IES6</name>
    <name evidence="7" type="ORF">HDU87_006818</name>
</gene>
<sequence>MCVLPKATRSRSGAGAPAAKRAKLDASALNTPKETSASSSPLRTIDIVLSLDARALPKPFKNSSSYSTPKAVKKLKQIAAIEKALDLPVDFPTYWNIEAPPSFKPAKKYCDVTGLEAPYTDPKSGLRFHNSDVYQFIRTLEPHHVQSYLSLRDAAVKL</sequence>
<evidence type="ECO:0000259" key="6">
    <source>
        <dbReference type="SMART" id="SM00993"/>
    </source>
</evidence>
<name>A0AAD5TS22_9FUNG</name>
<keyword evidence="2" id="KW-0805">Transcription regulation</keyword>
<feature type="compositionally biased region" description="Polar residues" evidence="5">
    <location>
        <begin position="28"/>
        <end position="38"/>
    </location>
</feature>
<accession>A0AAD5TS22</accession>
<evidence type="ECO:0000256" key="1">
    <source>
        <dbReference type="ARBA" id="ARBA00004123"/>
    </source>
</evidence>
<evidence type="ECO:0000256" key="4">
    <source>
        <dbReference type="ARBA" id="ARBA00023242"/>
    </source>
</evidence>
<organism evidence="7 8">
    <name type="scientific">Geranomyces variabilis</name>
    <dbReference type="NCBI Taxonomy" id="109894"/>
    <lineage>
        <taxon>Eukaryota</taxon>
        <taxon>Fungi</taxon>
        <taxon>Fungi incertae sedis</taxon>
        <taxon>Chytridiomycota</taxon>
        <taxon>Chytridiomycota incertae sedis</taxon>
        <taxon>Chytridiomycetes</taxon>
        <taxon>Spizellomycetales</taxon>
        <taxon>Powellomycetaceae</taxon>
        <taxon>Geranomyces</taxon>
    </lineage>
</organism>
<evidence type="ECO:0000256" key="3">
    <source>
        <dbReference type="ARBA" id="ARBA00023163"/>
    </source>
</evidence>
<proteinExistence type="predicted"/>
<dbReference type="AlphaFoldDB" id="A0AAD5TS22"/>
<evidence type="ECO:0000256" key="5">
    <source>
        <dbReference type="SAM" id="MobiDB-lite"/>
    </source>
</evidence>
<dbReference type="PANTHER" id="PTHR31200:SF1">
    <property type="entry name" value="INO80 COMPLEX SUBUNIT C"/>
    <property type="match status" value="1"/>
</dbReference>
<evidence type="ECO:0000256" key="2">
    <source>
        <dbReference type="ARBA" id="ARBA00023015"/>
    </source>
</evidence>
<reference evidence="7" key="1">
    <citation type="submission" date="2020-05" db="EMBL/GenBank/DDBJ databases">
        <title>Phylogenomic resolution of chytrid fungi.</title>
        <authorList>
            <person name="Stajich J.E."/>
            <person name="Amses K."/>
            <person name="Simmons R."/>
            <person name="Seto K."/>
            <person name="Myers J."/>
            <person name="Bonds A."/>
            <person name="Quandt C.A."/>
            <person name="Barry K."/>
            <person name="Liu P."/>
            <person name="Grigoriev I."/>
            <person name="Longcore J.E."/>
            <person name="James T.Y."/>
        </authorList>
    </citation>
    <scope>NUCLEOTIDE SEQUENCE</scope>
    <source>
        <strain evidence="7">JEL0379</strain>
    </source>
</reference>
<evidence type="ECO:0000313" key="8">
    <source>
        <dbReference type="Proteomes" id="UP001212152"/>
    </source>
</evidence>
<dbReference type="Pfam" id="PF08265">
    <property type="entry name" value="YL1_C"/>
    <property type="match status" value="1"/>
</dbReference>
<dbReference type="EMBL" id="JADGJQ010000006">
    <property type="protein sequence ID" value="KAJ3183498.1"/>
    <property type="molecule type" value="Genomic_DNA"/>
</dbReference>
<feature type="region of interest" description="Disordered" evidence="5">
    <location>
        <begin position="1"/>
        <end position="38"/>
    </location>
</feature>
<dbReference type="GO" id="GO:0031011">
    <property type="term" value="C:Ino80 complex"/>
    <property type="evidence" value="ECO:0007669"/>
    <property type="project" value="InterPro"/>
</dbReference>
<dbReference type="InterPro" id="IPR029525">
    <property type="entry name" value="INO80C/Ies6"/>
</dbReference>
<dbReference type="GO" id="GO:0006338">
    <property type="term" value="P:chromatin remodeling"/>
    <property type="evidence" value="ECO:0007669"/>
    <property type="project" value="InterPro"/>
</dbReference>
<dbReference type="SMART" id="SM00993">
    <property type="entry name" value="YL1_C"/>
    <property type="match status" value="1"/>
</dbReference>
<feature type="domain" description="Vps72/YL1 C-terminal" evidence="6">
    <location>
        <begin position="108"/>
        <end position="137"/>
    </location>
</feature>
<keyword evidence="8" id="KW-1185">Reference proteome</keyword>
<dbReference type="PANTHER" id="PTHR31200">
    <property type="entry name" value="INO80 COMPLEX SUBUNIT C"/>
    <property type="match status" value="1"/>
</dbReference>
<dbReference type="InterPro" id="IPR013272">
    <property type="entry name" value="Vps72/YL1_C"/>
</dbReference>
<protein>
    <submittedName>
        <fullName evidence="7">Chromatin-remodeling complex subunit ies6</fullName>
    </submittedName>
</protein>
<evidence type="ECO:0000313" key="7">
    <source>
        <dbReference type="EMBL" id="KAJ3183498.1"/>
    </source>
</evidence>
<comment type="caution">
    <text evidence="7">The sequence shown here is derived from an EMBL/GenBank/DDBJ whole genome shotgun (WGS) entry which is preliminary data.</text>
</comment>
<comment type="subcellular location">
    <subcellularLocation>
        <location evidence="1">Nucleus</location>
    </subcellularLocation>
</comment>
<keyword evidence="4" id="KW-0539">Nucleus</keyword>